<proteinExistence type="predicted"/>
<keyword evidence="2" id="KW-1185">Reference proteome</keyword>
<name>A0ACC2NQ67_9HYME</name>
<protein>
    <submittedName>
        <fullName evidence="1">Uncharacterized protein</fullName>
    </submittedName>
</protein>
<comment type="caution">
    <text evidence="1">The sequence shown here is derived from an EMBL/GenBank/DDBJ whole genome shotgun (WGS) entry which is preliminary data.</text>
</comment>
<accession>A0ACC2NQ67</accession>
<evidence type="ECO:0000313" key="1">
    <source>
        <dbReference type="EMBL" id="KAJ8673252.1"/>
    </source>
</evidence>
<gene>
    <name evidence="1" type="ORF">QAD02_004514</name>
</gene>
<organism evidence="1 2">
    <name type="scientific">Eretmocerus hayati</name>
    <dbReference type="NCBI Taxonomy" id="131215"/>
    <lineage>
        <taxon>Eukaryota</taxon>
        <taxon>Metazoa</taxon>
        <taxon>Ecdysozoa</taxon>
        <taxon>Arthropoda</taxon>
        <taxon>Hexapoda</taxon>
        <taxon>Insecta</taxon>
        <taxon>Pterygota</taxon>
        <taxon>Neoptera</taxon>
        <taxon>Endopterygota</taxon>
        <taxon>Hymenoptera</taxon>
        <taxon>Apocrita</taxon>
        <taxon>Proctotrupomorpha</taxon>
        <taxon>Chalcidoidea</taxon>
        <taxon>Aphelinidae</taxon>
        <taxon>Aphelininae</taxon>
        <taxon>Eretmocerus</taxon>
    </lineage>
</organism>
<sequence length="441" mass="50724">METKMRALNEISIVDLNDDCLLHIFRFLSIQDWLNIDLVCERWQNLCSLLWPKVHSLNVSSEQLGCIVPETSEDEDLASLIINLPICKKVFEKCYLNLRKINLSQMERPQITTLMDMWHSCSTHFYYHQLQTGTLDYLKGPLLECKNLEELWLCRCVVNADDVFLSKLFDTHRNLRKLVLIEMELTGECFSHLSTEVLDSLVLSECVIRHPKYLNSFVSSASNLHTLGLHCADRDPQTFTTVASPTSSRNLKGYNERGEYEYSCGLLYSICSLKNLTILGFRHADIDNNMLRIISSNCTSLKVLDIEYCDKISNTGLSYIQSMSNLKCLNIGSIFRISDTGLSYINENLQVLRIPSVSFSERALVPLLREMTQLEVLDITGCRQFKNRFIETVIDIVKNRKEPIPLEIGLHDTKINVKLLRDVCPLVKLNNCYQSDYSKYC</sequence>
<dbReference type="EMBL" id="CM056743">
    <property type="protein sequence ID" value="KAJ8673252.1"/>
    <property type="molecule type" value="Genomic_DNA"/>
</dbReference>
<dbReference type="Proteomes" id="UP001239111">
    <property type="component" value="Chromosome 3"/>
</dbReference>
<evidence type="ECO:0000313" key="2">
    <source>
        <dbReference type="Proteomes" id="UP001239111"/>
    </source>
</evidence>
<reference evidence="1" key="1">
    <citation type="submission" date="2023-04" db="EMBL/GenBank/DDBJ databases">
        <title>A chromosome-level genome assembly of the parasitoid wasp Eretmocerus hayati.</title>
        <authorList>
            <person name="Zhong Y."/>
            <person name="Liu S."/>
            <person name="Liu Y."/>
        </authorList>
    </citation>
    <scope>NUCLEOTIDE SEQUENCE</scope>
    <source>
        <strain evidence="1">ZJU_SS_LIU_2023</strain>
    </source>
</reference>